<name>A0A0B6YFU0_9EUPU</name>
<proteinExistence type="predicted"/>
<dbReference type="AlphaFoldDB" id="A0A0B6YFU0"/>
<evidence type="ECO:0000313" key="1">
    <source>
        <dbReference type="EMBL" id="CEK55024.1"/>
    </source>
</evidence>
<organism evidence="1">
    <name type="scientific">Arion vulgaris</name>
    <dbReference type="NCBI Taxonomy" id="1028688"/>
    <lineage>
        <taxon>Eukaryota</taxon>
        <taxon>Metazoa</taxon>
        <taxon>Spiralia</taxon>
        <taxon>Lophotrochozoa</taxon>
        <taxon>Mollusca</taxon>
        <taxon>Gastropoda</taxon>
        <taxon>Heterobranchia</taxon>
        <taxon>Euthyneura</taxon>
        <taxon>Panpulmonata</taxon>
        <taxon>Eupulmonata</taxon>
        <taxon>Stylommatophora</taxon>
        <taxon>Helicina</taxon>
        <taxon>Arionoidea</taxon>
        <taxon>Arionidae</taxon>
        <taxon>Arion</taxon>
    </lineage>
</organism>
<feature type="non-terminal residue" evidence="1">
    <location>
        <position position="108"/>
    </location>
</feature>
<accession>A0A0B6YFU0</accession>
<gene>
    <name evidence="1" type="primary">ORF24181</name>
</gene>
<sequence>NHVAEDITDHLTDSLLEDCLRTVGKIVAKKVPPPTLPKPNLILRDSSPATEEVPDAVSEVKLLISPDRISAQTVTDKTTDVVMKSMLQEAISDMLIVKNRKTAAAITS</sequence>
<protein>
    <submittedName>
        <fullName evidence="1">Uncharacterized protein</fullName>
    </submittedName>
</protein>
<reference evidence="1" key="1">
    <citation type="submission" date="2014-12" db="EMBL/GenBank/DDBJ databases">
        <title>Insight into the proteome of Arion vulgaris.</title>
        <authorList>
            <person name="Aradska J."/>
            <person name="Bulat T."/>
            <person name="Smidak R."/>
            <person name="Sarate P."/>
            <person name="Gangsoo J."/>
            <person name="Sialana F."/>
            <person name="Bilban M."/>
            <person name="Lubec G."/>
        </authorList>
    </citation>
    <scope>NUCLEOTIDE SEQUENCE</scope>
    <source>
        <tissue evidence="1">Skin</tissue>
    </source>
</reference>
<dbReference type="EMBL" id="HACG01008159">
    <property type="protein sequence ID" value="CEK55024.1"/>
    <property type="molecule type" value="Transcribed_RNA"/>
</dbReference>
<feature type="non-terminal residue" evidence="1">
    <location>
        <position position="1"/>
    </location>
</feature>